<reference evidence="2" key="1">
    <citation type="submission" date="2020-01" db="EMBL/GenBank/DDBJ databases">
        <title>Insect and environment-associated Actinomycetes.</title>
        <authorList>
            <person name="Currrie C."/>
            <person name="Chevrette M."/>
            <person name="Carlson C."/>
            <person name="Stubbendieck R."/>
            <person name="Wendt-Pienkowski E."/>
        </authorList>
    </citation>
    <scope>NUCLEOTIDE SEQUENCE</scope>
    <source>
        <strain evidence="2">SID7499</strain>
    </source>
</reference>
<feature type="compositionally biased region" description="Basic and acidic residues" evidence="1">
    <location>
        <begin position="65"/>
        <end position="74"/>
    </location>
</feature>
<dbReference type="GO" id="GO:0016301">
    <property type="term" value="F:kinase activity"/>
    <property type="evidence" value="ECO:0007669"/>
    <property type="project" value="UniProtKB-KW"/>
</dbReference>
<keyword evidence="2" id="KW-0808">Transferase</keyword>
<comment type="caution">
    <text evidence="2">The sequence shown here is derived from an EMBL/GenBank/DDBJ whole genome shotgun (WGS) entry which is preliminary data.</text>
</comment>
<accession>A0A6G3WKV2</accession>
<protein>
    <submittedName>
        <fullName evidence="2">Protein kinase</fullName>
    </submittedName>
</protein>
<sequence>RPAAEAAPQRRPRRPEESAAALGALQSGTAAARTAAGPNTTAVPAVSDGAPAATTADGTSEATDSNDHEGGTAR</sequence>
<feature type="non-terminal residue" evidence="2">
    <location>
        <position position="1"/>
    </location>
</feature>
<evidence type="ECO:0000313" key="2">
    <source>
        <dbReference type="EMBL" id="NEE05950.1"/>
    </source>
</evidence>
<feature type="compositionally biased region" description="Low complexity" evidence="1">
    <location>
        <begin position="48"/>
        <end position="59"/>
    </location>
</feature>
<dbReference type="AlphaFoldDB" id="A0A6G3WKV2"/>
<proteinExistence type="predicted"/>
<feature type="region of interest" description="Disordered" evidence="1">
    <location>
        <begin position="1"/>
        <end position="74"/>
    </location>
</feature>
<gene>
    <name evidence="2" type="ORF">G3M58_05825</name>
</gene>
<organism evidence="2">
    <name type="scientific">Streptomyces sp. SID7499</name>
    <dbReference type="NCBI Taxonomy" id="2706086"/>
    <lineage>
        <taxon>Bacteria</taxon>
        <taxon>Bacillati</taxon>
        <taxon>Actinomycetota</taxon>
        <taxon>Actinomycetes</taxon>
        <taxon>Kitasatosporales</taxon>
        <taxon>Streptomycetaceae</taxon>
        <taxon>Streptomyces</taxon>
    </lineage>
</organism>
<evidence type="ECO:0000256" key="1">
    <source>
        <dbReference type="SAM" id="MobiDB-lite"/>
    </source>
</evidence>
<dbReference type="EMBL" id="JAAGMN010000565">
    <property type="protein sequence ID" value="NEE05950.1"/>
    <property type="molecule type" value="Genomic_DNA"/>
</dbReference>
<name>A0A6G3WKV2_9ACTN</name>
<keyword evidence="2" id="KW-0418">Kinase</keyword>